<sequence>MATIDRRTDFSILRYANCWEDPLLLLNGLAIKPGDRILSIGSAGDNSFSLLTADPAQVVAVDISRTQLALIALKKVAIQQLDYPDLLGFLGFRTADNRMHLLKSLEGHLSAHDFAFWKAREKLIEAGIVHAGKFERYFQLFSRKVLPWIHRKSTVERLLAPKPAIEQEIFYYRRWNTWRWRLLFKLFFSRLVMGQLGRDPEFMREVDVHVGKTIFEQAQGHLRSPLAQKNFMLRYNLTGDFGELLPHYLLPENYAIIRQRIDRLMLCEGYAEQAIRRYGTFQRMNLSNIFEYMNMDTFTYTAAALIAGLAPCGRMAYWNLLVPRYVSHLANIPLTRLEQLSETLKAADRGFYYRDFIVEEKND</sequence>
<evidence type="ECO:0000313" key="2">
    <source>
        <dbReference type="Proteomes" id="UP000597338"/>
    </source>
</evidence>
<dbReference type="SUPFAM" id="SSF53335">
    <property type="entry name" value="S-adenosyl-L-methionine-dependent methyltransferases"/>
    <property type="match status" value="1"/>
</dbReference>
<dbReference type="InterPro" id="IPR021829">
    <property type="entry name" value="DUF3419"/>
</dbReference>
<evidence type="ECO:0000313" key="1">
    <source>
        <dbReference type="EMBL" id="GGC28672.1"/>
    </source>
</evidence>
<dbReference type="PANTHER" id="PTHR47473">
    <property type="entry name" value="BTA1P"/>
    <property type="match status" value="1"/>
</dbReference>
<name>A0ABQ1LRL7_9SPHI</name>
<protein>
    <submittedName>
        <fullName evidence="1">S-adenosylmethionine--diacylglycerol 3-amino-3-carboxypropyl transferase</fullName>
    </submittedName>
</protein>
<gene>
    <name evidence="1" type="ORF">GCM10011386_20850</name>
</gene>
<organism evidence="1 2">
    <name type="scientific">Parapedobacter defluvii</name>
    <dbReference type="NCBI Taxonomy" id="2045106"/>
    <lineage>
        <taxon>Bacteria</taxon>
        <taxon>Pseudomonadati</taxon>
        <taxon>Bacteroidota</taxon>
        <taxon>Sphingobacteriia</taxon>
        <taxon>Sphingobacteriales</taxon>
        <taxon>Sphingobacteriaceae</taxon>
        <taxon>Parapedobacter</taxon>
    </lineage>
</organism>
<keyword evidence="2" id="KW-1185">Reference proteome</keyword>
<dbReference type="Proteomes" id="UP000597338">
    <property type="component" value="Unassembled WGS sequence"/>
</dbReference>
<dbReference type="Pfam" id="PF11899">
    <property type="entry name" value="DUF3419"/>
    <property type="match status" value="1"/>
</dbReference>
<comment type="caution">
    <text evidence="1">The sequence shown here is derived from an EMBL/GenBank/DDBJ whole genome shotgun (WGS) entry which is preliminary data.</text>
</comment>
<dbReference type="InterPro" id="IPR029063">
    <property type="entry name" value="SAM-dependent_MTases_sf"/>
</dbReference>
<dbReference type="EMBL" id="BMIK01000006">
    <property type="protein sequence ID" value="GGC28672.1"/>
    <property type="molecule type" value="Genomic_DNA"/>
</dbReference>
<dbReference type="GO" id="GO:0016740">
    <property type="term" value="F:transferase activity"/>
    <property type="evidence" value="ECO:0007669"/>
    <property type="project" value="UniProtKB-KW"/>
</dbReference>
<dbReference type="RefSeq" id="WP_188750356.1">
    <property type="nucleotide sequence ID" value="NZ_BMIK01000006.1"/>
</dbReference>
<proteinExistence type="predicted"/>
<accession>A0ABQ1LRL7</accession>
<reference evidence="2" key="1">
    <citation type="journal article" date="2019" name="Int. J. Syst. Evol. Microbiol.">
        <title>The Global Catalogue of Microorganisms (GCM) 10K type strain sequencing project: providing services to taxonomists for standard genome sequencing and annotation.</title>
        <authorList>
            <consortium name="The Broad Institute Genomics Platform"/>
            <consortium name="The Broad Institute Genome Sequencing Center for Infectious Disease"/>
            <person name="Wu L."/>
            <person name="Ma J."/>
        </authorList>
    </citation>
    <scope>NUCLEOTIDE SEQUENCE [LARGE SCALE GENOMIC DNA]</scope>
    <source>
        <strain evidence="2">CGMCC 1.15342</strain>
    </source>
</reference>
<dbReference type="PANTHER" id="PTHR47473:SF1">
    <property type="entry name" value="METHYLTRANSFERASE DOMAIN-CONTAINING PROTEIN"/>
    <property type="match status" value="1"/>
</dbReference>
<keyword evidence="1" id="KW-0808">Transferase</keyword>